<gene>
    <name evidence="2" type="ORF">VTK73DRAFT_5883</name>
</gene>
<evidence type="ECO:0000313" key="2">
    <source>
        <dbReference type="EMBL" id="KAL1880496.1"/>
    </source>
</evidence>
<organism evidence="2 3">
    <name type="scientific">Phialemonium thermophilum</name>
    <dbReference type="NCBI Taxonomy" id="223376"/>
    <lineage>
        <taxon>Eukaryota</taxon>
        <taxon>Fungi</taxon>
        <taxon>Dikarya</taxon>
        <taxon>Ascomycota</taxon>
        <taxon>Pezizomycotina</taxon>
        <taxon>Sordariomycetes</taxon>
        <taxon>Sordariomycetidae</taxon>
        <taxon>Cephalothecales</taxon>
        <taxon>Cephalothecaceae</taxon>
        <taxon>Phialemonium</taxon>
    </lineage>
</organism>
<keyword evidence="3" id="KW-1185">Reference proteome</keyword>
<feature type="domain" description="Aminoglycoside phosphotransferase" evidence="1">
    <location>
        <begin position="58"/>
        <end position="273"/>
    </location>
</feature>
<dbReference type="Proteomes" id="UP001586593">
    <property type="component" value="Unassembled WGS sequence"/>
</dbReference>
<evidence type="ECO:0000259" key="1">
    <source>
        <dbReference type="Pfam" id="PF01636"/>
    </source>
</evidence>
<proteinExistence type="predicted"/>
<reference evidence="2 3" key="1">
    <citation type="journal article" date="2024" name="Commun. Biol.">
        <title>Comparative genomic analysis of thermophilic fungi reveals convergent evolutionary adaptations and gene losses.</title>
        <authorList>
            <person name="Steindorff A.S."/>
            <person name="Aguilar-Pontes M.V."/>
            <person name="Robinson A.J."/>
            <person name="Andreopoulos B."/>
            <person name="LaButti K."/>
            <person name="Kuo A."/>
            <person name="Mondo S."/>
            <person name="Riley R."/>
            <person name="Otillar R."/>
            <person name="Haridas S."/>
            <person name="Lipzen A."/>
            <person name="Grimwood J."/>
            <person name="Schmutz J."/>
            <person name="Clum A."/>
            <person name="Reid I.D."/>
            <person name="Moisan M.C."/>
            <person name="Butler G."/>
            <person name="Nguyen T.T.M."/>
            <person name="Dewar K."/>
            <person name="Conant G."/>
            <person name="Drula E."/>
            <person name="Henrissat B."/>
            <person name="Hansel C."/>
            <person name="Singer S."/>
            <person name="Hutchinson M.I."/>
            <person name="de Vries R.P."/>
            <person name="Natvig D.O."/>
            <person name="Powell A.J."/>
            <person name="Tsang A."/>
            <person name="Grigoriev I.V."/>
        </authorList>
    </citation>
    <scope>NUCLEOTIDE SEQUENCE [LARGE SCALE GENOMIC DNA]</scope>
    <source>
        <strain evidence="2 3">ATCC 24622</strain>
    </source>
</reference>
<evidence type="ECO:0000313" key="3">
    <source>
        <dbReference type="Proteomes" id="UP001586593"/>
    </source>
</evidence>
<dbReference type="InterPro" id="IPR011009">
    <property type="entry name" value="Kinase-like_dom_sf"/>
</dbReference>
<dbReference type="InterPro" id="IPR002575">
    <property type="entry name" value="Aminoglycoside_PTrfase"/>
</dbReference>
<dbReference type="Gene3D" id="3.90.1200.10">
    <property type="match status" value="1"/>
</dbReference>
<dbReference type="SUPFAM" id="SSF56112">
    <property type="entry name" value="Protein kinase-like (PK-like)"/>
    <property type="match status" value="1"/>
</dbReference>
<comment type="caution">
    <text evidence="2">The sequence shown here is derived from an EMBL/GenBank/DDBJ whole genome shotgun (WGS) entry which is preliminary data.</text>
</comment>
<dbReference type="Pfam" id="PF01636">
    <property type="entry name" value="APH"/>
    <property type="match status" value="1"/>
</dbReference>
<name>A0ABR3XXX9_9PEZI</name>
<accession>A0ABR3XXX9</accession>
<sequence length="367" mass="41052">MAAEKVIVREIEKELSSTEYACTALEPVTGGTGNFIFRGTLSTPLPDGTQEVIIKHGEAYIASNPSFQLPTSRCRAEEESLIALAKLPPSSTSSFSVRTPRLFYFNSETNTQVQEYLPNSLNLKAYALSSLVSNDECLKQPCFDLGKGIGLWLRRFHDWAKDEAQSKLQHKIKQNVPMQQLKNQINYSRLLAQVDSFPEILGEAKQAFEAVKKASEAELTDESKLQIIHGDFWTGNVILPNKQMSKNSQPTVFVIDWELAQMGVRPLDVGQMLGEMYELYLFKGVQAGLWLIQGLCAGYGIDDDEFAFRVAVHTGVHLVCWSNVPGWGTEKEVLKVLATGRDIIVRAWAEDRSWFLNSDLASIFQGH</sequence>
<protein>
    <recommendedName>
        <fullName evidence="1">Aminoglycoside phosphotransferase domain-containing protein</fullName>
    </recommendedName>
</protein>
<dbReference type="EMBL" id="JAZHXJ010000033">
    <property type="protein sequence ID" value="KAL1880496.1"/>
    <property type="molecule type" value="Genomic_DNA"/>
</dbReference>
<dbReference type="Gene3D" id="3.30.200.20">
    <property type="entry name" value="Phosphorylase Kinase, domain 1"/>
    <property type="match status" value="1"/>
</dbReference>